<evidence type="ECO:0000256" key="1">
    <source>
        <dbReference type="SAM" id="MobiDB-lite"/>
    </source>
</evidence>
<accession>A0AAN6VKC4</accession>
<evidence type="ECO:0000313" key="2">
    <source>
        <dbReference type="EMBL" id="KAK4152734.1"/>
    </source>
</evidence>
<name>A0AAN6VKC4_9PEZI</name>
<proteinExistence type="predicted"/>
<dbReference type="EMBL" id="MU856964">
    <property type="protein sequence ID" value="KAK4152734.1"/>
    <property type="molecule type" value="Genomic_DNA"/>
</dbReference>
<comment type="caution">
    <text evidence="2">The sequence shown here is derived from an EMBL/GenBank/DDBJ whole genome shotgun (WGS) entry which is preliminary data.</text>
</comment>
<gene>
    <name evidence="2" type="ORF">C8A00DRAFT_15999</name>
</gene>
<protein>
    <submittedName>
        <fullName evidence="2">Uncharacterized protein</fullName>
    </submittedName>
</protein>
<reference evidence="2" key="1">
    <citation type="journal article" date="2023" name="Mol. Phylogenet. Evol.">
        <title>Genome-scale phylogeny and comparative genomics of the fungal order Sordariales.</title>
        <authorList>
            <person name="Hensen N."/>
            <person name="Bonometti L."/>
            <person name="Westerberg I."/>
            <person name="Brannstrom I.O."/>
            <person name="Guillou S."/>
            <person name="Cros-Aarteil S."/>
            <person name="Calhoun S."/>
            <person name="Haridas S."/>
            <person name="Kuo A."/>
            <person name="Mondo S."/>
            <person name="Pangilinan J."/>
            <person name="Riley R."/>
            <person name="LaButti K."/>
            <person name="Andreopoulos B."/>
            <person name="Lipzen A."/>
            <person name="Chen C."/>
            <person name="Yan M."/>
            <person name="Daum C."/>
            <person name="Ng V."/>
            <person name="Clum A."/>
            <person name="Steindorff A."/>
            <person name="Ohm R.A."/>
            <person name="Martin F."/>
            <person name="Silar P."/>
            <person name="Natvig D.O."/>
            <person name="Lalanne C."/>
            <person name="Gautier V."/>
            <person name="Ament-Velasquez S.L."/>
            <person name="Kruys A."/>
            <person name="Hutchinson M.I."/>
            <person name="Powell A.J."/>
            <person name="Barry K."/>
            <person name="Miller A.N."/>
            <person name="Grigoriev I.V."/>
            <person name="Debuchy R."/>
            <person name="Gladieux P."/>
            <person name="Hiltunen Thoren M."/>
            <person name="Johannesson H."/>
        </authorList>
    </citation>
    <scope>NUCLEOTIDE SEQUENCE</scope>
    <source>
        <strain evidence="2">CBS 538.74</strain>
    </source>
</reference>
<feature type="compositionally biased region" description="Basic and acidic residues" evidence="1">
    <location>
        <begin position="396"/>
        <end position="415"/>
    </location>
</feature>
<reference evidence="2" key="2">
    <citation type="submission" date="2023-05" db="EMBL/GenBank/DDBJ databases">
        <authorList>
            <consortium name="Lawrence Berkeley National Laboratory"/>
            <person name="Steindorff A."/>
            <person name="Hensen N."/>
            <person name="Bonometti L."/>
            <person name="Westerberg I."/>
            <person name="Brannstrom I.O."/>
            <person name="Guillou S."/>
            <person name="Cros-Aarteil S."/>
            <person name="Calhoun S."/>
            <person name="Haridas S."/>
            <person name="Kuo A."/>
            <person name="Mondo S."/>
            <person name="Pangilinan J."/>
            <person name="Riley R."/>
            <person name="Labutti K."/>
            <person name="Andreopoulos B."/>
            <person name="Lipzen A."/>
            <person name="Chen C."/>
            <person name="Yanf M."/>
            <person name="Daum C."/>
            <person name="Ng V."/>
            <person name="Clum A."/>
            <person name="Ohm R."/>
            <person name="Martin F."/>
            <person name="Silar P."/>
            <person name="Natvig D."/>
            <person name="Lalanne C."/>
            <person name="Gautier V."/>
            <person name="Ament-Velasquez S.L."/>
            <person name="Kruys A."/>
            <person name="Hutchinson M.I."/>
            <person name="Powell A.J."/>
            <person name="Barry K."/>
            <person name="Miller A.N."/>
            <person name="Grigoriev I.V."/>
            <person name="Debuchy R."/>
            <person name="Gladieux P."/>
            <person name="Thoren M.H."/>
            <person name="Johannesson H."/>
        </authorList>
    </citation>
    <scope>NUCLEOTIDE SEQUENCE</scope>
    <source>
        <strain evidence="2">CBS 538.74</strain>
    </source>
</reference>
<dbReference type="AlphaFoldDB" id="A0AAN6VKC4"/>
<feature type="region of interest" description="Disordered" evidence="1">
    <location>
        <begin position="392"/>
        <end position="425"/>
    </location>
</feature>
<organism evidence="2 3">
    <name type="scientific">Chaetomidium leptoderma</name>
    <dbReference type="NCBI Taxonomy" id="669021"/>
    <lineage>
        <taxon>Eukaryota</taxon>
        <taxon>Fungi</taxon>
        <taxon>Dikarya</taxon>
        <taxon>Ascomycota</taxon>
        <taxon>Pezizomycotina</taxon>
        <taxon>Sordariomycetes</taxon>
        <taxon>Sordariomycetidae</taxon>
        <taxon>Sordariales</taxon>
        <taxon>Chaetomiaceae</taxon>
        <taxon>Chaetomidium</taxon>
    </lineage>
</organism>
<feature type="region of interest" description="Disordered" evidence="1">
    <location>
        <begin position="32"/>
        <end position="55"/>
    </location>
</feature>
<sequence length="425" mass="47003">MPVPTPQRRCGNGHQAAHCPCCGSYLGGQTAAEPASIPNPTPNAEHEPEPDPDTAESVQKLAQLICAPNKERRCRSIKPGVVTFRPHLPKNQDAARAMEKGDDRAHQTLEQVARKMHNTIRNTGGMSADTLLRLRRLGLADYGLPRPIERVVEAVGVVLYDQEWTGRDSTETLSGGDFGLFGIGRAPHISSSGLYFSLGHTFEHMLLVDYGFPPWPVQGRGPGFCKTMFLEMEWPELNKFSTFLAATVSRWEHGYFPDSDAWDRMVRRLGDIEDWGLDVWNAATLLHYYNTRREPVDAAAHANGWTGYTGVLQEMIDEVPTRGTRRLEGKLSLDVHVLIKKCVRGREKRDKMIGMAKDIAKQHGLSLGLPEQERTPQGSSRQGWLKAIANIFRGSTGKEEGSPHSGEHSEKHGTEGEGASLLTGT</sequence>
<keyword evidence="3" id="KW-1185">Reference proteome</keyword>
<evidence type="ECO:0000313" key="3">
    <source>
        <dbReference type="Proteomes" id="UP001302745"/>
    </source>
</evidence>
<dbReference type="Proteomes" id="UP001302745">
    <property type="component" value="Unassembled WGS sequence"/>
</dbReference>